<evidence type="ECO:0000256" key="3">
    <source>
        <dbReference type="SAM" id="MobiDB-lite"/>
    </source>
</evidence>
<keyword evidence="4" id="KW-0732">Signal</keyword>
<dbReference type="PANTHER" id="PTHR38340">
    <property type="entry name" value="S-LAYER PROTEIN"/>
    <property type="match status" value="1"/>
</dbReference>
<dbReference type="Pfam" id="PF00353">
    <property type="entry name" value="HemolysinCabind"/>
    <property type="match status" value="5"/>
</dbReference>
<evidence type="ECO:0008006" key="6">
    <source>
        <dbReference type="Google" id="ProtNLM"/>
    </source>
</evidence>
<dbReference type="GO" id="GO:0005576">
    <property type="term" value="C:extracellular region"/>
    <property type="evidence" value="ECO:0007669"/>
    <property type="project" value="UniProtKB-SubCell"/>
</dbReference>
<accession>A0A7S0G423</accession>
<keyword evidence="2" id="KW-0964">Secreted</keyword>
<dbReference type="EMBL" id="HBEK01015180">
    <property type="protein sequence ID" value="CAD8398257.1"/>
    <property type="molecule type" value="Transcribed_RNA"/>
</dbReference>
<sequence length="540" mass="57721">MYSVSWFFIIFGGVWILRAECVGGVSTGIRDLTSVRQKVSNCESELLRTQYVRSFDKKCSNLLDKKSKVLGRVCFTTSKGNDVKPLKVKFEATSGSRLTEVSVGAYSNCGLVPDGIKKFTKTKKLLSVKKHSILLRTGSIVANRNCCERELCLVVAARVIKSNGISKDVEPDAACPVKSPGKGDGHTCRVMMNCVNVIKGTKGDDKLDGTEFVDYIYGYGGNDRLRGFGGNDMLFGGDGDDRIFAGEGDDRVYLGDGDDAAIGDPGDDVMFGGDGDDRIDGQEGDDFLYGEGGYDTLYGGEGRDSLYGGDEDDRLYGGDDDDILRGGDYRDTLNGGNGDDDLNGEADADVLRGDDGNDVLRDSDKDSVAGYASNALYGGDGNDDLRDTADSSKLDGGNGNDKLAGGGSQFGGKGNDKLSAGGYGGFYQSGGPGDDLISNDGGNFYRDVTLEIRGDDGDDTIDITAFVNPKNVYGGEGDDEINFRGFSDSIRGEKSNVFGEAGNDDISASWFIYDIDYYLEYIEFYGGPGEDTLNGKPLTT</sequence>
<feature type="signal peptide" evidence="4">
    <location>
        <begin position="1"/>
        <end position="19"/>
    </location>
</feature>
<dbReference type="InterPro" id="IPR001343">
    <property type="entry name" value="Hemolysn_Ca-bd"/>
</dbReference>
<evidence type="ECO:0000256" key="1">
    <source>
        <dbReference type="ARBA" id="ARBA00004613"/>
    </source>
</evidence>
<feature type="compositionally biased region" description="Acidic residues" evidence="3">
    <location>
        <begin position="309"/>
        <end position="322"/>
    </location>
</feature>
<dbReference type="AlphaFoldDB" id="A0A7S0G423"/>
<dbReference type="PANTHER" id="PTHR38340:SF1">
    <property type="entry name" value="S-LAYER PROTEIN"/>
    <property type="match status" value="1"/>
</dbReference>
<dbReference type="SUPFAM" id="SSF51120">
    <property type="entry name" value="beta-Roll"/>
    <property type="match status" value="3"/>
</dbReference>
<evidence type="ECO:0000313" key="5">
    <source>
        <dbReference type="EMBL" id="CAD8398257.1"/>
    </source>
</evidence>
<organism evidence="5">
    <name type="scientific">Rhodosorus marinus</name>
    <dbReference type="NCBI Taxonomy" id="101924"/>
    <lineage>
        <taxon>Eukaryota</taxon>
        <taxon>Rhodophyta</taxon>
        <taxon>Stylonematophyceae</taxon>
        <taxon>Stylonematales</taxon>
        <taxon>Stylonemataceae</taxon>
        <taxon>Rhodosorus</taxon>
    </lineage>
</organism>
<feature type="compositionally biased region" description="Gly residues" evidence="3">
    <location>
        <begin position="396"/>
        <end position="411"/>
    </location>
</feature>
<comment type="subcellular location">
    <subcellularLocation>
        <location evidence="1">Secreted</location>
    </subcellularLocation>
</comment>
<feature type="compositionally biased region" description="Acidic residues" evidence="3">
    <location>
        <begin position="338"/>
        <end position="348"/>
    </location>
</feature>
<dbReference type="InterPro" id="IPR011049">
    <property type="entry name" value="Serralysin-like_metalloprot_C"/>
</dbReference>
<dbReference type="Gene3D" id="2.150.10.10">
    <property type="entry name" value="Serralysin-like metalloprotease, C-terminal"/>
    <property type="match status" value="3"/>
</dbReference>
<feature type="compositionally biased region" description="Basic and acidic residues" evidence="3">
    <location>
        <begin position="383"/>
        <end position="393"/>
    </location>
</feature>
<feature type="compositionally biased region" description="Basic and acidic residues" evidence="3">
    <location>
        <begin position="349"/>
        <end position="367"/>
    </location>
</feature>
<proteinExistence type="predicted"/>
<name>A0A7S0G423_9RHOD</name>
<dbReference type="PRINTS" id="PR00313">
    <property type="entry name" value="CABNDNGRPT"/>
</dbReference>
<reference evidence="5" key="1">
    <citation type="submission" date="2021-01" db="EMBL/GenBank/DDBJ databases">
        <authorList>
            <person name="Corre E."/>
            <person name="Pelletier E."/>
            <person name="Niang G."/>
            <person name="Scheremetjew M."/>
            <person name="Finn R."/>
            <person name="Kale V."/>
            <person name="Holt S."/>
            <person name="Cochrane G."/>
            <person name="Meng A."/>
            <person name="Brown T."/>
            <person name="Cohen L."/>
        </authorList>
    </citation>
    <scope>NUCLEOTIDE SEQUENCE</scope>
    <source>
        <strain evidence="5">UTEX LB 2760</strain>
    </source>
</reference>
<protein>
    <recommendedName>
        <fullName evidence="6">Calcium-binding protein</fullName>
    </recommendedName>
</protein>
<evidence type="ECO:0000256" key="4">
    <source>
        <dbReference type="SAM" id="SignalP"/>
    </source>
</evidence>
<evidence type="ECO:0000256" key="2">
    <source>
        <dbReference type="ARBA" id="ARBA00022525"/>
    </source>
</evidence>
<dbReference type="InterPro" id="IPR018511">
    <property type="entry name" value="Hemolysin-typ_Ca-bd_CS"/>
</dbReference>
<dbReference type="InterPro" id="IPR050557">
    <property type="entry name" value="RTX_toxin/Mannuronan_C5-epim"/>
</dbReference>
<dbReference type="PROSITE" id="PS00330">
    <property type="entry name" value="HEMOLYSIN_CALCIUM"/>
    <property type="match status" value="2"/>
</dbReference>
<feature type="chain" id="PRO_5030616496" description="Calcium-binding protein" evidence="4">
    <location>
        <begin position="20"/>
        <end position="540"/>
    </location>
</feature>
<dbReference type="GO" id="GO:0005509">
    <property type="term" value="F:calcium ion binding"/>
    <property type="evidence" value="ECO:0007669"/>
    <property type="project" value="InterPro"/>
</dbReference>
<feature type="region of interest" description="Disordered" evidence="3">
    <location>
        <begin position="300"/>
        <end position="411"/>
    </location>
</feature>
<gene>
    <name evidence="5" type="ORF">RMAR0315_LOCUS8248</name>
</gene>